<keyword evidence="6" id="KW-1185">Reference proteome</keyword>
<name>A0ABU5CQX3_9BACI</name>
<dbReference type="SUPFAM" id="SSF75217">
    <property type="entry name" value="alpha/beta knot"/>
    <property type="match status" value="1"/>
</dbReference>
<dbReference type="InterPro" id="IPR053888">
    <property type="entry name" value="MRM3-like_sub_bind"/>
</dbReference>
<proteinExistence type="inferred from homology"/>
<dbReference type="InterPro" id="IPR051259">
    <property type="entry name" value="rRNA_Methyltransferase"/>
</dbReference>
<accession>A0ABU5CQX3</accession>
<keyword evidence="3" id="KW-0808">Transferase</keyword>
<evidence type="ECO:0000256" key="2">
    <source>
        <dbReference type="ARBA" id="ARBA00022603"/>
    </source>
</evidence>
<dbReference type="InterPro" id="IPR029026">
    <property type="entry name" value="tRNA_m1G_MTases_N"/>
</dbReference>
<dbReference type="InterPro" id="IPR001537">
    <property type="entry name" value="SpoU_MeTrfase"/>
</dbReference>
<reference evidence="5 6" key="1">
    <citation type="submission" date="2023-10" db="EMBL/GenBank/DDBJ databases">
        <title>Virgibacillus soli CC-YMP-6 genome.</title>
        <authorList>
            <person name="Miliotis G."/>
            <person name="Sengupta P."/>
            <person name="Hameed A."/>
            <person name="Chuvochina M."/>
            <person name="Mcdonagh F."/>
            <person name="Simpson A.C."/>
            <person name="Singh N.K."/>
            <person name="Rekha P.D."/>
            <person name="Raman K."/>
            <person name="Hugenholtz P."/>
            <person name="Venkateswaran K."/>
        </authorList>
    </citation>
    <scope>NUCLEOTIDE SEQUENCE [LARGE SCALE GENOMIC DNA]</scope>
    <source>
        <strain evidence="5 6">CC-YMP-6</strain>
    </source>
</reference>
<dbReference type="EMBL" id="JAWDIQ010000001">
    <property type="protein sequence ID" value="MDY0408620.1"/>
    <property type="molecule type" value="Genomic_DNA"/>
</dbReference>
<keyword evidence="2 5" id="KW-0489">Methyltransferase</keyword>
<comment type="caution">
    <text evidence="5">The sequence shown here is derived from an EMBL/GenBank/DDBJ whole genome shotgun (WGS) entry which is preliminary data.</text>
</comment>
<dbReference type="GO" id="GO:0008168">
    <property type="term" value="F:methyltransferase activity"/>
    <property type="evidence" value="ECO:0007669"/>
    <property type="project" value="UniProtKB-KW"/>
</dbReference>
<dbReference type="PANTHER" id="PTHR43191">
    <property type="entry name" value="RRNA METHYLTRANSFERASE 3"/>
    <property type="match status" value="1"/>
</dbReference>
<dbReference type="SUPFAM" id="SSF55315">
    <property type="entry name" value="L30e-like"/>
    <property type="match status" value="1"/>
</dbReference>
<protein>
    <submittedName>
        <fullName evidence="5">RNA methyltransferase</fullName>
    </submittedName>
</protein>
<evidence type="ECO:0000313" key="5">
    <source>
        <dbReference type="EMBL" id="MDY0408620.1"/>
    </source>
</evidence>
<dbReference type="Pfam" id="PF22435">
    <property type="entry name" value="MRM3-like_sub_bind"/>
    <property type="match status" value="1"/>
</dbReference>
<dbReference type="PANTHER" id="PTHR43191:SF2">
    <property type="entry name" value="RRNA METHYLTRANSFERASE 3, MITOCHONDRIAL"/>
    <property type="match status" value="1"/>
</dbReference>
<evidence type="ECO:0000256" key="1">
    <source>
        <dbReference type="ARBA" id="ARBA00007228"/>
    </source>
</evidence>
<evidence type="ECO:0000256" key="3">
    <source>
        <dbReference type="ARBA" id="ARBA00022679"/>
    </source>
</evidence>
<dbReference type="Gene3D" id="3.30.1330.30">
    <property type="match status" value="1"/>
</dbReference>
<sequence length="247" mass="27195">MDVITSIQNEKVKDWRKLQQRKYRQRTEAFLIEGAHLIEEAIKSNWIVTELIVSESTTVPTNIEQIAINYVSEAVFQQVTQTESPQGIAAVVKVKKQKDIVGSRLLFVDAVQDPGNLGTLIRTADAAGFAAVVLGKGTVDMYNDKVIRATQGSLFHIPILQADLKETMRELQGQGYVVVASALEKAEPYTTLQRDEKMCLIVGNEGAGIQKELIIEADHIVKIPIYGKAESLNVSVAAGILMYALVE</sequence>
<dbReference type="InterPro" id="IPR013123">
    <property type="entry name" value="SpoU_subst-bd"/>
</dbReference>
<dbReference type="GO" id="GO:0032259">
    <property type="term" value="P:methylation"/>
    <property type="evidence" value="ECO:0007669"/>
    <property type="project" value="UniProtKB-KW"/>
</dbReference>
<dbReference type="InterPro" id="IPR029064">
    <property type="entry name" value="Ribosomal_eL30-like_sf"/>
</dbReference>
<gene>
    <name evidence="5" type="ORF">RWD45_08715</name>
</gene>
<dbReference type="RefSeq" id="WP_320379337.1">
    <property type="nucleotide sequence ID" value="NZ_JAWDIQ010000001.1"/>
</dbReference>
<evidence type="ECO:0000259" key="4">
    <source>
        <dbReference type="SMART" id="SM00967"/>
    </source>
</evidence>
<evidence type="ECO:0000313" key="6">
    <source>
        <dbReference type="Proteomes" id="UP001275315"/>
    </source>
</evidence>
<dbReference type="InterPro" id="IPR029028">
    <property type="entry name" value="Alpha/beta_knot_MTases"/>
</dbReference>
<organism evidence="5 6">
    <name type="scientific">Paracerasibacillus soli</name>
    <dbReference type="NCBI Taxonomy" id="480284"/>
    <lineage>
        <taxon>Bacteria</taxon>
        <taxon>Bacillati</taxon>
        <taxon>Bacillota</taxon>
        <taxon>Bacilli</taxon>
        <taxon>Bacillales</taxon>
        <taxon>Bacillaceae</taxon>
        <taxon>Paracerasibacillus</taxon>
    </lineage>
</organism>
<dbReference type="Gene3D" id="3.40.1280.10">
    <property type="match status" value="1"/>
</dbReference>
<dbReference type="SMART" id="SM00967">
    <property type="entry name" value="SpoU_sub_bind"/>
    <property type="match status" value="1"/>
</dbReference>
<dbReference type="Proteomes" id="UP001275315">
    <property type="component" value="Unassembled WGS sequence"/>
</dbReference>
<dbReference type="CDD" id="cd18095">
    <property type="entry name" value="SpoU-like_rRNA-MTase"/>
    <property type="match status" value="1"/>
</dbReference>
<comment type="similarity">
    <text evidence="1">Belongs to the class IV-like SAM-binding methyltransferase superfamily. RNA methyltransferase TrmH family.</text>
</comment>
<feature type="domain" description="RNA 2-O ribose methyltransferase substrate binding" evidence="4">
    <location>
        <begin position="31"/>
        <end position="98"/>
    </location>
</feature>
<dbReference type="Pfam" id="PF00588">
    <property type="entry name" value="SpoU_methylase"/>
    <property type="match status" value="1"/>
</dbReference>